<evidence type="ECO:0000256" key="1">
    <source>
        <dbReference type="ARBA" id="ARBA00004123"/>
    </source>
</evidence>
<organism evidence="12 13">
    <name type="scientific">Piedraia hortae CBS 480.64</name>
    <dbReference type="NCBI Taxonomy" id="1314780"/>
    <lineage>
        <taxon>Eukaryota</taxon>
        <taxon>Fungi</taxon>
        <taxon>Dikarya</taxon>
        <taxon>Ascomycota</taxon>
        <taxon>Pezizomycotina</taxon>
        <taxon>Dothideomycetes</taxon>
        <taxon>Dothideomycetidae</taxon>
        <taxon>Capnodiales</taxon>
        <taxon>Piedraiaceae</taxon>
        <taxon>Piedraia</taxon>
    </lineage>
</organism>
<dbReference type="GO" id="GO:0000977">
    <property type="term" value="F:RNA polymerase II transcription regulatory region sequence-specific DNA binding"/>
    <property type="evidence" value="ECO:0007669"/>
    <property type="project" value="TreeGrafter"/>
</dbReference>
<dbReference type="GO" id="GO:0009267">
    <property type="term" value="P:cellular response to starvation"/>
    <property type="evidence" value="ECO:0007669"/>
    <property type="project" value="TreeGrafter"/>
</dbReference>
<keyword evidence="9" id="KW-0539">Nucleus</keyword>
<evidence type="ECO:0000313" key="12">
    <source>
        <dbReference type="EMBL" id="KAF2860569.1"/>
    </source>
</evidence>
<dbReference type="GO" id="GO:0006094">
    <property type="term" value="P:gluconeogenesis"/>
    <property type="evidence" value="ECO:0007669"/>
    <property type="project" value="UniProtKB-KW"/>
</dbReference>
<keyword evidence="6" id="KW-0805">Transcription regulation</keyword>
<evidence type="ECO:0000256" key="10">
    <source>
        <dbReference type="SAM" id="MobiDB-lite"/>
    </source>
</evidence>
<keyword evidence="5" id="KW-0862">Zinc</keyword>
<dbReference type="PANTHER" id="PTHR47659:SF1">
    <property type="entry name" value="TRANSCRIPTION ACTIVATOR OF GLUCONEOGENESIS ERT1"/>
    <property type="match status" value="1"/>
</dbReference>
<dbReference type="PROSITE" id="PS50048">
    <property type="entry name" value="ZN2_CY6_FUNGAL_2"/>
    <property type="match status" value="1"/>
</dbReference>
<dbReference type="GO" id="GO:0008270">
    <property type="term" value="F:zinc ion binding"/>
    <property type="evidence" value="ECO:0007669"/>
    <property type="project" value="InterPro"/>
</dbReference>
<evidence type="ECO:0000256" key="8">
    <source>
        <dbReference type="ARBA" id="ARBA00023163"/>
    </source>
</evidence>
<dbReference type="Pfam" id="PF24990">
    <property type="entry name" value="PAS_13"/>
    <property type="match status" value="2"/>
</dbReference>
<protein>
    <recommendedName>
        <fullName evidence="11">Zn(2)-C6 fungal-type domain-containing protein</fullName>
    </recommendedName>
</protein>
<feature type="region of interest" description="Disordered" evidence="10">
    <location>
        <begin position="407"/>
        <end position="426"/>
    </location>
</feature>
<dbReference type="Gene3D" id="4.10.240.10">
    <property type="entry name" value="Zn(2)-C6 fungal-type DNA-binding domain"/>
    <property type="match status" value="1"/>
</dbReference>
<dbReference type="EMBL" id="MU005980">
    <property type="protein sequence ID" value="KAF2860569.1"/>
    <property type="molecule type" value="Genomic_DNA"/>
</dbReference>
<evidence type="ECO:0000256" key="4">
    <source>
        <dbReference type="ARBA" id="ARBA00022723"/>
    </source>
</evidence>
<dbReference type="InterPro" id="IPR036864">
    <property type="entry name" value="Zn2-C6_fun-type_DNA-bd_sf"/>
</dbReference>
<evidence type="ECO:0000256" key="3">
    <source>
        <dbReference type="ARBA" id="ARBA00022432"/>
    </source>
</evidence>
<dbReference type="CDD" id="cd00067">
    <property type="entry name" value="GAL4"/>
    <property type="match status" value="1"/>
</dbReference>
<dbReference type="OrthoDB" id="2538135at2759"/>
<evidence type="ECO:0000256" key="2">
    <source>
        <dbReference type="ARBA" id="ARBA00010855"/>
    </source>
</evidence>
<dbReference type="GO" id="GO:0000981">
    <property type="term" value="F:DNA-binding transcription factor activity, RNA polymerase II-specific"/>
    <property type="evidence" value="ECO:0007669"/>
    <property type="project" value="InterPro"/>
</dbReference>
<dbReference type="PANTHER" id="PTHR47659">
    <property type="entry name" value="ZN(II)2CYS6 TRANSCRIPTION FACTOR (EUROFUNG)-RELATED"/>
    <property type="match status" value="1"/>
</dbReference>
<feature type="region of interest" description="Disordered" evidence="10">
    <location>
        <begin position="1"/>
        <end position="52"/>
    </location>
</feature>
<feature type="domain" description="Zn(2)-C6 fungal-type" evidence="11">
    <location>
        <begin position="57"/>
        <end position="86"/>
    </location>
</feature>
<dbReference type="Proteomes" id="UP000799421">
    <property type="component" value="Unassembled WGS sequence"/>
</dbReference>
<evidence type="ECO:0000259" key="11">
    <source>
        <dbReference type="PROSITE" id="PS50048"/>
    </source>
</evidence>
<dbReference type="InterPro" id="IPR056751">
    <property type="entry name" value="PAS_13"/>
</dbReference>
<sequence length="511" mass="56370">MSPKPCHEGDESACESVASEPNNQMADQSSTTNGTARPKPVNPKDPNRPRRKKARRACFACQRAHLTCGDERPCLRCIKRGLQDQCHDGVRKKAKYLHDSPDAMTAAGTAAPTMPFQIPETPTVYYASPYGLVDLMGLSAAQLSPTQVSGTQMPMSGLDPTFDGPSFNLADFNFGNHYGALEFGMLGHLSSGAVVSPDHEDHSGLPPYTPTYPYQMQPPSLPMMETSKPLTPIHGWPPANGLDAYNIGQNSLATAYMSPTSIPEPVLVPSKPSTLDGFSDQSLLPQRRSPADIYSSVEHPYSYPEAFHALTVLLQKRFPPKKLSRIAQSLSLIRPSFISCNSDLTKDDLIFMEKCFQRTLCEYEDFFHGSATPTIVCRRTGEIAAVSKEFSMVTGWERDVLLGKEPNRNVNGVNSESESSPESSPRRPQAMFLAELLDEDSVVKFYEDFANVAFGAPRTSIIGEPCSILKYKTQKGDQAEERVRCSMCWLVKPDVFDMPMLIVLNFLPIIQ</sequence>
<keyword evidence="7" id="KW-0238">DNA-binding</keyword>
<keyword evidence="8" id="KW-0804">Transcription</keyword>
<comment type="subcellular location">
    <subcellularLocation>
        <location evidence="1">Nucleus</location>
    </subcellularLocation>
</comment>
<keyword evidence="3" id="KW-0312">Gluconeogenesis</keyword>
<name>A0A6A7C0P4_9PEZI</name>
<comment type="similarity">
    <text evidence="2">Belongs to the ERT1/acuK family.</text>
</comment>
<dbReference type="SUPFAM" id="SSF57701">
    <property type="entry name" value="Zn2/Cys6 DNA-binding domain"/>
    <property type="match status" value="1"/>
</dbReference>
<evidence type="ECO:0000256" key="6">
    <source>
        <dbReference type="ARBA" id="ARBA00023015"/>
    </source>
</evidence>
<keyword evidence="4" id="KW-0479">Metal-binding</keyword>
<proteinExistence type="inferred from homology"/>
<feature type="compositionally biased region" description="Basic and acidic residues" evidence="10">
    <location>
        <begin position="1"/>
        <end position="10"/>
    </location>
</feature>
<feature type="compositionally biased region" description="Low complexity" evidence="10">
    <location>
        <begin position="415"/>
        <end position="426"/>
    </location>
</feature>
<evidence type="ECO:0000256" key="7">
    <source>
        <dbReference type="ARBA" id="ARBA00023125"/>
    </source>
</evidence>
<feature type="compositionally biased region" description="Polar residues" evidence="10">
    <location>
        <begin position="19"/>
        <end position="35"/>
    </location>
</feature>
<evidence type="ECO:0000313" key="13">
    <source>
        <dbReference type="Proteomes" id="UP000799421"/>
    </source>
</evidence>
<accession>A0A6A7C0P4</accession>
<evidence type="ECO:0000256" key="9">
    <source>
        <dbReference type="ARBA" id="ARBA00023242"/>
    </source>
</evidence>
<gene>
    <name evidence="12" type="ORF">K470DRAFT_270617</name>
</gene>
<dbReference type="InterPro" id="IPR050335">
    <property type="entry name" value="ERT1_acuK_gluconeogen_tf"/>
</dbReference>
<dbReference type="GO" id="GO:0005634">
    <property type="term" value="C:nucleus"/>
    <property type="evidence" value="ECO:0007669"/>
    <property type="project" value="UniProtKB-SubCell"/>
</dbReference>
<evidence type="ECO:0000256" key="5">
    <source>
        <dbReference type="ARBA" id="ARBA00022833"/>
    </source>
</evidence>
<reference evidence="12" key="1">
    <citation type="journal article" date="2020" name="Stud. Mycol.">
        <title>101 Dothideomycetes genomes: a test case for predicting lifestyles and emergence of pathogens.</title>
        <authorList>
            <person name="Haridas S."/>
            <person name="Albert R."/>
            <person name="Binder M."/>
            <person name="Bloem J."/>
            <person name="Labutti K."/>
            <person name="Salamov A."/>
            <person name="Andreopoulos B."/>
            <person name="Baker S."/>
            <person name="Barry K."/>
            <person name="Bills G."/>
            <person name="Bluhm B."/>
            <person name="Cannon C."/>
            <person name="Castanera R."/>
            <person name="Culley D."/>
            <person name="Daum C."/>
            <person name="Ezra D."/>
            <person name="Gonzalez J."/>
            <person name="Henrissat B."/>
            <person name="Kuo A."/>
            <person name="Liang C."/>
            <person name="Lipzen A."/>
            <person name="Lutzoni F."/>
            <person name="Magnuson J."/>
            <person name="Mondo S."/>
            <person name="Nolan M."/>
            <person name="Ohm R."/>
            <person name="Pangilinan J."/>
            <person name="Park H.-J."/>
            <person name="Ramirez L."/>
            <person name="Alfaro M."/>
            <person name="Sun H."/>
            <person name="Tritt A."/>
            <person name="Yoshinaga Y."/>
            <person name="Zwiers L.-H."/>
            <person name="Turgeon B."/>
            <person name="Goodwin S."/>
            <person name="Spatafora J."/>
            <person name="Crous P."/>
            <person name="Grigoriev I."/>
        </authorList>
    </citation>
    <scope>NUCLEOTIDE SEQUENCE</scope>
    <source>
        <strain evidence="12">CBS 480.64</strain>
    </source>
</reference>
<dbReference type="AlphaFoldDB" id="A0A6A7C0P4"/>
<dbReference type="SMART" id="SM00066">
    <property type="entry name" value="GAL4"/>
    <property type="match status" value="1"/>
</dbReference>
<dbReference type="InterPro" id="IPR001138">
    <property type="entry name" value="Zn2Cys6_DnaBD"/>
</dbReference>
<keyword evidence="13" id="KW-1185">Reference proteome</keyword>